<dbReference type="InterPro" id="IPR002416">
    <property type="entry name" value="T2SS_protein-GspH"/>
</dbReference>
<keyword evidence="8 11" id="KW-0472">Membrane</keyword>
<evidence type="ECO:0000256" key="1">
    <source>
        <dbReference type="ARBA" id="ARBA00004377"/>
    </source>
</evidence>
<feature type="domain" description="General secretion pathway GspH" evidence="12">
    <location>
        <begin position="55"/>
        <end position="156"/>
    </location>
</feature>
<dbReference type="AlphaFoldDB" id="A0A921NUB3"/>
<dbReference type="PROSITE" id="PS00409">
    <property type="entry name" value="PROKAR_NTER_METHYL"/>
    <property type="match status" value="1"/>
</dbReference>
<proteinExistence type="inferred from homology"/>
<accession>A0A921NUB3</accession>
<comment type="caution">
    <text evidence="13">The sequence shown here is derived from an EMBL/GenBank/DDBJ whole genome shotgun (WGS) entry which is preliminary data.</text>
</comment>
<dbReference type="NCBIfam" id="TIGR02532">
    <property type="entry name" value="IV_pilin_GFxxxE"/>
    <property type="match status" value="1"/>
</dbReference>
<keyword evidence="7 11" id="KW-1133">Transmembrane helix</keyword>
<dbReference type="GO" id="GO:0005886">
    <property type="term" value="C:plasma membrane"/>
    <property type="evidence" value="ECO:0007669"/>
    <property type="project" value="UniProtKB-SubCell"/>
</dbReference>
<organism evidence="13 14">
    <name type="scientific">Pseudoxanthomonas taiwanensis</name>
    <dbReference type="NCBI Taxonomy" id="176598"/>
    <lineage>
        <taxon>Bacteria</taxon>
        <taxon>Pseudomonadati</taxon>
        <taxon>Pseudomonadota</taxon>
        <taxon>Gammaproteobacteria</taxon>
        <taxon>Lysobacterales</taxon>
        <taxon>Lysobacteraceae</taxon>
        <taxon>Pseudoxanthomonas</taxon>
    </lineage>
</organism>
<evidence type="ECO:0000256" key="5">
    <source>
        <dbReference type="ARBA" id="ARBA00022519"/>
    </source>
</evidence>
<evidence type="ECO:0000256" key="4">
    <source>
        <dbReference type="ARBA" id="ARBA00022481"/>
    </source>
</evidence>
<sequence>MTARARPRRHLPAPRRRRARGFTLLELLVAVAIAGLAATAVLLSLPDDDATLHRQADGFAQRLGHARDEAILGGRTVQVQVDAAGYRFARHDFGAWVPLEDGPFAARAWQDGVRALLPARQDRLGFRFDPTGAAEPQAVALALGQARVEVSVDPAGKVDVHGRPH</sequence>
<dbReference type="SUPFAM" id="SSF54523">
    <property type="entry name" value="Pili subunits"/>
    <property type="match status" value="1"/>
</dbReference>
<keyword evidence="6 11" id="KW-0812">Transmembrane</keyword>
<reference evidence="13" key="1">
    <citation type="submission" date="2017-10" db="EMBL/GenBank/DDBJ databases">
        <title>Whole genome sequencing of members of genus Pseudoxanthomonas.</title>
        <authorList>
            <person name="Kumar S."/>
            <person name="Bansal K."/>
            <person name="Kaur A."/>
            <person name="Patil P."/>
            <person name="Sharma S."/>
            <person name="Patil P.B."/>
        </authorList>
    </citation>
    <scope>NUCLEOTIDE SEQUENCE</scope>
    <source>
        <strain evidence="13">DSM 22914</strain>
    </source>
</reference>
<keyword evidence="3" id="KW-1003">Cell membrane</keyword>
<dbReference type="RefSeq" id="WP_125076579.1">
    <property type="nucleotide sequence ID" value="NZ_PDWK01000066.1"/>
</dbReference>
<protein>
    <recommendedName>
        <fullName evidence="2">Type II secretion system protein H</fullName>
    </recommendedName>
    <alternativeName>
        <fullName evidence="10">General secretion pathway protein H</fullName>
    </alternativeName>
</protein>
<evidence type="ECO:0000256" key="11">
    <source>
        <dbReference type="SAM" id="Phobius"/>
    </source>
</evidence>
<evidence type="ECO:0000256" key="9">
    <source>
        <dbReference type="ARBA" id="ARBA00025772"/>
    </source>
</evidence>
<dbReference type="InterPro" id="IPR045584">
    <property type="entry name" value="Pilin-like"/>
</dbReference>
<dbReference type="OrthoDB" id="6028515at2"/>
<evidence type="ECO:0000256" key="10">
    <source>
        <dbReference type="ARBA" id="ARBA00030775"/>
    </source>
</evidence>
<dbReference type="Proteomes" id="UP000717981">
    <property type="component" value="Unassembled WGS sequence"/>
</dbReference>
<dbReference type="PRINTS" id="PR00885">
    <property type="entry name" value="BCTERIALGSPH"/>
</dbReference>
<evidence type="ECO:0000313" key="13">
    <source>
        <dbReference type="EMBL" id="KAF1687103.1"/>
    </source>
</evidence>
<evidence type="ECO:0000259" key="12">
    <source>
        <dbReference type="Pfam" id="PF12019"/>
    </source>
</evidence>
<comment type="similarity">
    <text evidence="9">Belongs to the GSP H family.</text>
</comment>
<feature type="transmembrane region" description="Helical" evidence="11">
    <location>
        <begin position="21"/>
        <end position="45"/>
    </location>
</feature>
<evidence type="ECO:0000256" key="7">
    <source>
        <dbReference type="ARBA" id="ARBA00022989"/>
    </source>
</evidence>
<dbReference type="GO" id="GO:0015628">
    <property type="term" value="P:protein secretion by the type II secretion system"/>
    <property type="evidence" value="ECO:0007669"/>
    <property type="project" value="InterPro"/>
</dbReference>
<evidence type="ECO:0000256" key="3">
    <source>
        <dbReference type="ARBA" id="ARBA00022475"/>
    </source>
</evidence>
<gene>
    <name evidence="13" type="primary">gspH</name>
    <name evidence="13" type="ORF">CR938_11605</name>
</gene>
<dbReference type="EMBL" id="PDWK01000066">
    <property type="protein sequence ID" value="KAF1687103.1"/>
    <property type="molecule type" value="Genomic_DNA"/>
</dbReference>
<keyword evidence="4" id="KW-0488">Methylation</keyword>
<keyword evidence="14" id="KW-1185">Reference proteome</keyword>
<dbReference type="InterPro" id="IPR022346">
    <property type="entry name" value="T2SS_GspH"/>
</dbReference>
<dbReference type="InterPro" id="IPR012902">
    <property type="entry name" value="N_methyl_site"/>
</dbReference>
<evidence type="ECO:0000256" key="8">
    <source>
        <dbReference type="ARBA" id="ARBA00023136"/>
    </source>
</evidence>
<evidence type="ECO:0000256" key="6">
    <source>
        <dbReference type="ARBA" id="ARBA00022692"/>
    </source>
</evidence>
<dbReference type="Gene3D" id="3.55.40.10">
    <property type="entry name" value="minor pseudopilin epsh domain"/>
    <property type="match status" value="1"/>
</dbReference>
<evidence type="ECO:0000256" key="2">
    <source>
        <dbReference type="ARBA" id="ARBA00021549"/>
    </source>
</evidence>
<comment type="subcellular location">
    <subcellularLocation>
        <location evidence="1">Cell inner membrane</location>
        <topology evidence="1">Single-pass membrane protein</topology>
    </subcellularLocation>
</comment>
<dbReference type="GO" id="GO:0015627">
    <property type="term" value="C:type II protein secretion system complex"/>
    <property type="evidence" value="ECO:0007669"/>
    <property type="project" value="InterPro"/>
</dbReference>
<keyword evidence="5" id="KW-0997">Cell inner membrane</keyword>
<dbReference type="Pfam" id="PF12019">
    <property type="entry name" value="GspH"/>
    <property type="match status" value="1"/>
</dbReference>
<dbReference type="Pfam" id="PF07963">
    <property type="entry name" value="N_methyl"/>
    <property type="match status" value="1"/>
</dbReference>
<name>A0A921NUB3_9GAMM</name>
<evidence type="ECO:0000313" key="14">
    <source>
        <dbReference type="Proteomes" id="UP000717981"/>
    </source>
</evidence>